<dbReference type="PANTHER" id="PTHR31793">
    <property type="entry name" value="4-HYDROXYBENZOYL-COA THIOESTERASE FAMILY MEMBER"/>
    <property type="match status" value="1"/>
</dbReference>
<organism evidence="3 4">
    <name type="scientific">Thermogutta terrifontis</name>
    <dbReference type="NCBI Taxonomy" id="1331910"/>
    <lineage>
        <taxon>Bacteria</taxon>
        <taxon>Pseudomonadati</taxon>
        <taxon>Planctomycetota</taxon>
        <taxon>Planctomycetia</taxon>
        <taxon>Pirellulales</taxon>
        <taxon>Thermoguttaceae</taxon>
        <taxon>Thermogutta</taxon>
    </lineage>
</organism>
<dbReference type="CDD" id="cd00586">
    <property type="entry name" value="4HBT"/>
    <property type="match status" value="1"/>
</dbReference>
<dbReference type="SUPFAM" id="SSF54637">
    <property type="entry name" value="Thioesterase/thiol ester dehydrase-isomerase"/>
    <property type="match status" value="1"/>
</dbReference>
<keyword evidence="4" id="KW-1185">Reference proteome</keyword>
<evidence type="ECO:0000313" key="3">
    <source>
        <dbReference type="EMBL" id="ASV74392.1"/>
    </source>
</evidence>
<dbReference type="InterPro" id="IPR006684">
    <property type="entry name" value="YbgC/YbaW"/>
</dbReference>
<dbReference type="Proteomes" id="UP000215086">
    <property type="component" value="Chromosome"/>
</dbReference>
<dbReference type="Gene3D" id="3.10.129.10">
    <property type="entry name" value="Hotdog Thioesterase"/>
    <property type="match status" value="1"/>
</dbReference>
<accession>A0A286REL5</accession>
<protein>
    <submittedName>
        <fullName evidence="3">4-hydroxybenzoyl-CoA thioesterase family active site</fullName>
    </submittedName>
</protein>
<comment type="similarity">
    <text evidence="1">Belongs to the 4-hydroxybenzoyl-CoA thioesterase family.</text>
</comment>
<dbReference type="PIRSF" id="PIRSF003230">
    <property type="entry name" value="YbgC"/>
    <property type="match status" value="1"/>
</dbReference>
<dbReference type="PANTHER" id="PTHR31793:SF27">
    <property type="entry name" value="NOVEL THIOESTERASE SUPERFAMILY DOMAIN AND SAPOSIN A-TYPE DOMAIN CONTAINING PROTEIN (0610012H03RIK)"/>
    <property type="match status" value="1"/>
</dbReference>
<dbReference type="OrthoDB" id="9800856at2"/>
<dbReference type="InterPro" id="IPR029069">
    <property type="entry name" value="HotDog_dom_sf"/>
</dbReference>
<dbReference type="EMBL" id="CP018477">
    <property type="protein sequence ID" value="ASV74392.1"/>
    <property type="molecule type" value="Genomic_DNA"/>
</dbReference>
<dbReference type="GO" id="GO:0047617">
    <property type="term" value="F:fatty acyl-CoA hydrolase activity"/>
    <property type="evidence" value="ECO:0007669"/>
    <property type="project" value="TreeGrafter"/>
</dbReference>
<dbReference type="RefSeq" id="WP_095414730.1">
    <property type="nucleotide sequence ID" value="NZ_CP018477.1"/>
</dbReference>
<gene>
    <name evidence="3" type="ORF">THTE_1790</name>
</gene>
<dbReference type="NCBIfam" id="TIGR00051">
    <property type="entry name" value="YbgC/FadM family acyl-CoA thioesterase"/>
    <property type="match status" value="1"/>
</dbReference>
<evidence type="ECO:0000256" key="2">
    <source>
        <dbReference type="ARBA" id="ARBA00022801"/>
    </source>
</evidence>
<keyword evidence="2" id="KW-0378">Hydrolase</keyword>
<dbReference type="Pfam" id="PF13279">
    <property type="entry name" value="4HBT_2"/>
    <property type="match status" value="1"/>
</dbReference>
<dbReference type="AlphaFoldDB" id="A0A286REL5"/>
<evidence type="ECO:0000313" key="4">
    <source>
        <dbReference type="Proteomes" id="UP000215086"/>
    </source>
</evidence>
<reference evidence="3 4" key="1">
    <citation type="journal article" name="Front. Microbiol.">
        <title>Sugar Metabolism of the First Thermophilic Planctomycete Thermogutta terrifontis: Comparative Genomic and Transcriptomic Approaches.</title>
        <authorList>
            <person name="Elcheninov A.G."/>
            <person name="Menzel P."/>
            <person name="Gudbergsdottir S.R."/>
            <person name="Slesarev A.I."/>
            <person name="Kadnikov V.V."/>
            <person name="Krogh A."/>
            <person name="Bonch-Osmolovskaya E.A."/>
            <person name="Peng X."/>
            <person name="Kublanov I.V."/>
        </authorList>
    </citation>
    <scope>NUCLEOTIDE SEQUENCE [LARGE SCALE GENOMIC DNA]</scope>
    <source>
        <strain evidence="3 4">R1</strain>
    </source>
</reference>
<proteinExistence type="inferred from homology"/>
<name>A0A286REL5_9BACT</name>
<dbReference type="InterPro" id="IPR050563">
    <property type="entry name" value="4-hydroxybenzoyl-CoA_TE"/>
</dbReference>
<dbReference type="KEGG" id="ttf:THTE_1790"/>
<sequence>MLREHEIEIRVRYPECDPMGFLHHSRVFIYFEMGRTELLRASGGNYRQWEERGLYVVVVHAECRYYQPARYDDLLRLRTIVKRVTAYKIEHEYLLYRDGDLLCRGNVTLAIVDRSGQVQPVPEEVRKEFEASESKVG</sequence>
<evidence type="ECO:0000256" key="1">
    <source>
        <dbReference type="ARBA" id="ARBA00005953"/>
    </source>
</evidence>